<proteinExistence type="predicted"/>
<keyword evidence="1" id="KW-0472">Membrane</keyword>
<dbReference type="OrthoDB" id="7818056at2"/>
<keyword evidence="4" id="KW-1185">Reference proteome</keyword>
<dbReference type="GO" id="GO:0016020">
    <property type="term" value="C:membrane"/>
    <property type="evidence" value="ECO:0007669"/>
    <property type="project" value="InterPro"/>
</dbReference>
<dbReference type="RefSeq" id="WP_090523836.1">
    <property type="nucleotide sequence ID" value="NZ_FNAH01000006.1"/>
</dbReference>
<feature type="transmembrane region" description="Helical" evidence="1">
    <location>
        <begin position="263"/>
        <end position="281"/>
    </location>
</feature>
<dbReference type="SUPFAM" id="SSF103481">
    <property type="entry name" value="Multidrug resistance efflux transporter EmrE"/>
    <property type="match status" value="2"/>
</dbReference>
<feature type="transmembrane region" description="Helical" evidence="1">
    <location>
        <begin position="37"/>
        <end position="56"/>
    </location>
</feature>
<evidence type="ECO:0000313" key="4">
    <source>
        <dbReference type="Proteomes" id="UP000199344"/>
    </source>
</evidence>
<evidence type="ECO:0000259" key="2">
    <source>
        <dbReference type="Pfam" id="PF00892"/>
    </source>
</evidence>
<accession>A0A1G7CML2</accession>
<feature type="transmembrane region" description="Helical" evidence="1">
    <location>
        <begin position="150"/>
        <end position="168"/>
    </location>
</feature>
<dbReference type="STRING" id="591205.SAMN05421538_106151"/>
<organism evidence="3 4">
    <name type="scientific">Paracoccus isoporae</name>
    <dbReference type="NCBI Taxonomy" id="591205"/>
    <lineage>
        <taxon>Bacteria</taxon>
        <taxon>Pseudomonadati</taxon>
        <taxon>Pseudomonadota</taxon>
        <taxon>Alphaproteobacteria</taxon>
        <taxon>Rhodobacterales</taxon>
        <taxon>Paracoccaceae</taxon>
        <taxon>Paracoccus</taxon>
    </lineage>
</organism>
<feature type="transmembrane region" description="Helical" evidence="1">
    <location>
        <begin position="211"/>
        <end position="230"/>
    </location>
</feature>
<evidence type="ECO:0000256" key="1">
    <source>
        <dbReference type="SAM" id="Phobius"/>
    </source>
</evidence>
<sequence length="324" mass="34365">MGGSSNLKGIGFALISMGVFATHDVIIKLLGAHYPSLQVLFFSSLLSFPLVSLILMQERTPGTLRPNRPGWVAARALCGMMAGIGGFYAFSTLPLAQVYAILFAAPLLITLLSIPILGERVGIHRWIAVALGLCGVLIVLRPGGGDALSLGHLAALLVAFCSATAAVITRKLGSTERPLVLLMWPMLGNLVLTGASLGLDYTPMQLPHLGMAGLIALLGLMGGFLSILAYRNGEAAIVAPMQYSQIIWATIYGWVIFGEVLDRPTMLGAAVIIASGLYIVWRERARGSESISPVTAARLRVDTVTTPKSTLLQRVLSGRGNSHH</sequence>
<dbReference type="InterPro" id="IPR000620">
    <property type="entry name" value="EamA_dom"/>
</dbReference>
<feature type="transmembrane region" description="Helical" evidence="1">
    <location>
        <begin position="12"/>
        <end position="31"/>
    </location>
</feature>
<dbReference type="PANTHER" id="PTHR22911:SF135">
    <property type="entry name" value="BLR4310 PROTEIN"/>
    <property type="match status" value="1"/>
</dbReference>
<dbReference type="AlphaFoldDB" id="A0A1G7CML2"/>
<dbReference type="PANTHER" id="PTHR22911">
    <property type="entry name" value="ACYL-MALONYL CONDENSING ENZYME-RELATED"/>
    <property type="match status" value="1"/>
</dbReference>
<feature type="domain" description="EamA" evidence="2">
    <location>
        <begin position="150"/>
        <end position="279"/>
    </location>
</feature>
<dbReference type="InterPro" id="IPR037185">
    <property type="entry name" value="EmrE-like"/>
</dbReference>
<keyword evidence="1" id="KW-1133">Transmembrane helix</keyword>
<feature type="transmembrane region" description="Helical" evidence="1">
    <location>
        <begin position="68"/>
        <end position="90"/>
    </location>
</feature>
<dbReference type="Gene3D" id="1.10.3730.20">
    <property type="match status" value="1"/>
</dbReference>
<dbReference type="Proteomes" id="UP000199344">
    <property type="component" value="Unassembled WGS sequence"/>
</dbReference>
<feature type="domain" description="EamA" evidence="2">
    <location>
        <begin position="8"/>
        <end position="140"/>
    </location>
</feature>
<reference evidence="3 4" key="1">
    <citation type="submission" date="2016-10" db="EMBL/GenBank/DDBJ databases">
        <authorList>
            <person name="de Groot N.N."/>
        </authorList>
    </citation>
    <scope>NUCLEOTIDE SEQUENCE [LARGE SCALE GENOMIC DNA]</scope>
    <source>
        <strain evidence="3 4">DSM 22220</strain>
    </source>
</reference>
<feature type="transmembrane region" description="Helical" evidence="1">
    <location>
        <begin position="237"/>
        <end position="257"/>
    </location>
</feature>
<protein>
    <submittedName>
        <fullName evidence="3">S-adenosylmethionine uptake transporter</fullName>
    </submittedName>
</protein>
<feature type="transmembrane region" description="Helical" evidence="1">
    <location>
        <begin position="180"/>
        <end position="199"/>
    </location>
</feature>
<dbReference type="EMBL" id="FNAH01000006">
    <property type="protein sequence ID" value="SDE40644.1"/>
    <property type="molecule type" value="Genomic_DNA"/>
</dbReference>
<gene>
    <name evidence="3" type="ORF">SAMN05421538_106151</name>
</gene>
<dbReference type="Pfam" id="PF00892">
    <property type="entry name" value="EamA"/>
    <property type="match status" value="2"/>
</dbReference>
<feature type="transmembrane region" description="Helical" evidence="1">
    <location>
        <begin position="96"/>
        <end position="114"/>
    </location>
</feature>
<feature type="transmembrane region" description="Helical" evidence="1">
    <location>
        <begin position="126"/>
        <end position="144"/>
    </location>
</feature>
<keyword evidence="1" id="KW-0812">Transmembrane</keyword>
<name>A0A1G7CML2_9RHOB</name>
<evidence type="ECO:0000313" key="3">
    <source>
        <dbReference type="EMBL" id="SDE40644.1"/>
    </source>
</evidence>